<dbReference type="EMBL" id="DVGZ01000068">
    <property type="protein sequence ID" value="HIR47292.1"/>
    <property type="molecule type" value="Genomic_DNA"/>
</dbReference>
<name>A0A9D1AMG1_9FIRM</name>
<evidence type="ECO:0000313" key="2">
    <source>
        <dbReference type="EMBL" id="HIR47292.1"/>
    </source>
</evidence>
<protein>
    <submittedName>
        <fullName evidence="2">Nucleoside kinase</fullName>
    </submittedName>
</protein>
<gene>
    <name evidence="2" type="ORF">IAB89_06485</name>
</gene>
<reference evidence="2" key="2">
    <citation type="journal article" date="2021" name="PeerJ">
        <title>Extensive microbial diversity within the chicken gut microbiome revealed by metagenomics and culture.</title>
        <authorList>
            <person name="Gilroy R."/>
            <person name="Ravi A."/>
            <person name="Getino M."/>
            <person name="Pursley I."/>
            <person name="Horton D.L."/>
            <person name="Alikhan N.F."/>
            <person name="Baker D."/>
            <person name="Gharbi K."/>
            <person name="Hall N."/>
            <person name="Watson M."/>
            <person name="Adriaenssens E.M."/>
            <person name="Foster-Nyarko E."/>
            <person name="Jarju S."/>
            <person name="Secka A."/>
            <person name="Antonio M."/>
            <person name="Oren A."/>
            <person name="Chaudhuri R.R."/>
            <person name="La Ragione R."/>
            <person name="Hildebrand F."/>
            <person name="Pallen M.J."/>
        </authorList>
    </citation>
    <scope>NUCLEOTIDE SEQUENCE</scope>
    <source>
        <strain evidence="2">ChiSxjej1B13-7958</strain>
    </source>
</reference>
<dbReference type="CDD" id="cd02028">
    <property type="entry name" value="UMPK_like"/>
    <property type="match status" value="1"/>
</dbReference>
<reference evidence="2" key="1">
    <citation type="submission" date="2020-10" db="EMBL/GenBank/DDBJ databases">
        <authorList>
            <person name="Gilroy R."/>
        </authorList>
    </citation>
    <scope>NUCLEOTIDE SEQUENCE</scope>
    <source>
        <strain evidence="2">ChiSxjej1B13-7958</strain>
    </source>
</reference>
<dbReference type="Pfam" id="PF00485">
    <property type="entry name" value="PRK"/>
    <property type="match status" value="1"/>
</dbReference>
<dbReference type="Gene3D" id="3.40.50.300">
    <property type="entry name" value="P-loop containing nucleotide triphosphate hydrolases"/>
    <property type="match status" value="1"/>
</dbReference>
<dbReference type="GO" id="GO:0005524">
    <property type="term" value="F:ATP binding"/>
    <property type="evidence" value="ECO:0007669"/>
    <property type="project" value="InterPro"/>
</dbReference>
<accession>A0A9D1AMG1</accession>
<dbReference type="AlphaFoldDB" id="A0A9D1AMG1"/>
<dbReference type="GO" id="GO:0016301">
    <property type="term" value="F:kinase activity"/>
    <property type="evidence" value="ECO:0007669"/>
    <property type="project" value="UniProtKB-KW"/>
</dbReference>
<keyword evidence="2" id="KW-0808">Transferase</keyword>
<sequence>MSNSKEQYVHYHNSLTEINRCAREEPQSFAQASEQAYQAELRRIAEQAARETGDCRIVLLAGPSASGKTTTASLLSACLEQAGVSSFVFSLDNFYLPEEQSPRHPDGVPDFESVHALDIEQIRSCLLSLIRTRSCRMPVFDFETHRPLPEKQAVELPAHSLVIMEGLHALNPLLSEGLPKEYLLHAYLSVKQGIEQGGEILLSPNDMRLVRRLVRDARFRACSAERTLGMWPSVMQGEYRYIKPFREEADITINTFLGYEICVLRDEARKLLESVRPGSPYFAEASRVAAALERVTPLPHALVPPDSILHEFLG</sequence>
<dbReference type="PANTHER" id="PTHR10285">
    <property type="entry name" value="URIDINE KINASE"/>
    <property type="match status" value="1"/>
</dbReference>
<dbReference type="InterPro" id="IPR027417">
    <property type="entry name" value="P-loop_NTPase"/>
</dbReference>
<keyword evidence="2" id="KW-0418">Kinase</keyword>
<dbReference type="Proteomes" id="UP000824242">
    <property type="component" value="Unassembled WGS sequence"/>
</dbReference>
<comment type="caution">
    <text evidence="2">The sequence shown here is derived from an EMBL/GenBank/DDBJ whole genome shotgun (WGS) entry which is preliminary data.</text>
</comment>
<dbReference type="InterPro" id="IPR006083">
    <property type="entry name" value="PRK/URK"/>
</dbReference>
<dbReference type="SUPFAM" id="SSF52540">
    <property type="entry name" value="P-loop containing nucleoside triphosphate hydrolases"/>
    <property type="match status" value="1"/>
</dbReference>
<organism evidence="2 3">
    <name type="scientific">Candidatus Caccousia avicola</name>
    <dbReference type="NCBI Taxonomy" id="2840721"/>
    <lineage>
        <taxon>Bacteria</taxon>
        <taxon>Bacillati</taxon>
        <taxon>Bacillota</taxon>
        <taxon>Clostridia</taxon>
        <taxon>Eubacteriales</taxon>
        <taxon>Oscillospiraceae</taxon>
        <taxon>Oscillospiraceae incertae sedis</taxon>
        <taxon>Candidatus Caccousia</taxon>
    </lineage>
</organism>
<evidence type="ECO:0000259" key="1">
    <source>
        <dbReference type="Pfam" id="PF00485"/>
    </source>
</evidence>
<evidence type="ECO:0000313" key="3">
    <source>
        <dbReference type="Proteomes" id="UP000824242"/>
    </source>
</evidence>
<feature type="domain" description="Phosphoribulokinase/uridine kinase" evidence="1">
    <location>
        <begin position="58"/>
        <end position="254"/>
    </location>
</feature>
<proteinExistence type="predicted"/>